<proteinExistence type="predicted"/>
<name>A0ABU0YW27_9PROT</name>
<evidence type="ECO:0000256" key="1">
    <source>
        <dbReference type="SAM" id="MobiDB-lite"/>
    </source>
</evidence>
<dbReference type="RefSeq" id="WP_379961644.1">
    <property type="nucleotide sequence ID" value="NZ_JAUYVI010000010.1"/>
</dbReference>
<protein>
    <submittedName>
        <fullName evidence="4">Xaa-Pro peptidase family protein</fullName>
    </submittedName>
</protein>
<dbReference type="Gene3D" id="3.40.350.10">
    <property type="entry name" value="Creatinase/prolidase N-terminal domain"/>
    <property type="match status" value="1"/>
</dbReference>
<dbReference type="PANTHER" id="PTHR46112:SF2">
    <property type="entry name" value="XAA-PRO AMINOPEPTIDASE P-RELATED"/>
    <property type="match status" value="1"/>
</dbReference>
<dbReference type="Proteomes" id="UP001230156">
    <property type="component" value="Unassembled WGS sequence"/>
</dbReference>
<dbReference type="InterPro" id="IPR000994">
    <property type="entry name" value="Pept_M24"/>
</dbReference>
<accession>A0ABU0YW27</accession>
<evidence type="ECO:0000313" key="5">
    <source>
        <dbReference type="Proteomes" id="UP001230156"/>
    </source>
</evidence>
<comment type="caution">
    <text evidence="4">The sequence shown here is derived from an EMBL/GenBank/DDBJ whole genome shotgun (WGS) entry which is preliminary data.</text>
</comment>
<evidence type="ECO:0000259" key="2">
    <source>
        <dbReference type="Pfam" id="PF00557"/>
    </source>
</evidence>
<dbReference type="InterPro" id="IPR036005">
    <property type="entry name" value="Creatinase/aminopeptidase-like"/>
</dbReference>
<dbReference type="Gene3D" id="3.90.230.10">
    <property type="entry name" value="Creatinase/methionine aminopeptidase superfamily"/>
    <property type="match status" value="1"/>
</dbReference>
<feature type="region of interest" description="Disordered" evidence="1">
    <location>
        <begin position="1"/>
        <end position="32"/>
    </location>
</feature>
<dbReference type="CDD" id="cd01066">
    <property type="entry name" value="APP_MetAP"/>
    <property type="match status" value="1"/>
</dbReference>
<keyword evidence="5" id="KW-1185">Reference proteome</keyword>
<evidence type="ECO:0000259" key="3">
    <source>
        <dbReference type="Pfam" id="PF01321"/>
    </source>
</evidence>
<dbReference type="InterPro" id="IPR000587">
    <property type="entry name" value="Creatinase_N"/>
</dbReference>
<dbReference type="InterPro" id="IPR029149">
    <property type="entry name" value="Creatin/AminoP/Spt16_N"/>
</dbReference>
<dbReference type="PANTHER" id="PTHR46112">
    <property type="entry name" value="AMINOPEPTIDASE"/>
    <property type="match status" value="1"/>
</dbReference>
<reference evidence="5" key="1">
    <citation type="submission" date="2023-08" db="EMBL/GenBank/DDBJ databases">
        <title>Rhodospirillaceae gen. nov., a novel taxon isolated from the Yangtze River Yuezi River estuary sludge.</title>
        <authorList>
            <person name="Ruan L."/>
        </authorList>
    </citation>
    <scope>NUCLEOTIDE SEQUENCE [LARGE SCALE GENOMIC DNA]</scope>
    <source>
        <strain evidence="5">R-7</strain>
    </source>
</reference>
<dbReference type="InterPro" id="IPR050659">
    <property type="entry name" value="Peptidase_M24B"/>
</dbReference>
<sequence>MPPDSSRPYKPANPYPFARTRRTPPTDLTDAEGQVDMRRLRKYRLDRVRAELKRNDFAGILLFDPINIRYATGSRNMAVWTLHNAGRYAFVPTEGPVVLFEFHGCAHLSEGLESIAEIRPAKAWYFYAAGPLVEKRAAQWAAEIADLVQAHGGGNKRLALDHCDLAGARALQKLGIDAHEGEGVMEFARRIKSPDEIALMGVSIAVCETGMARMRDALEPGITENQLWAKLHETNIAMGGEWIETRLLASGGRTNPWFAESSDRIIRPGELVSFDTDLIGPYGYCADLSRTYFCGPGKPTPKQRELYALAWEQIHFNIDVLKPGLTSKELVECSFQLPASCLENRYCVVYHGVGLADEYPQIVYLEDLESGGYDGLVEPGMTLCVESYIGEVGGDEGVKLEQQVLVTETGCELLTSFPFEETLMAREI</sequence>
<dbReference type="Pfam" id="PF01321">
    <property type="entry name" value="Creatinase_N"/>
    <property type="match status" value="1"/>
</dbReference>
<gene>
    <name evidence="4" type="ORF">Q8A70_26960</name>
</gene>
<dbReference type="SUPFAM" id="SSF53092">
    <property type="entry name" value="Creatinase/prolidase N-terminal domain"/>
    <property type="match status" value="1"/>
</dbReference>
<dbReference type="SUPFAM" id="SSF55920">
    <property type="entry name" value="Creatinase/aminopeptidase"/>
    <property type="match status" value="1"/>
</dbReference>
<evidence type="ECO:0000313" key="4">
    <source>
        <dbReference type="EMBL" id="MDQ7251355.1"/>
    </source>
</evidence>
<dbReference type="EMBL" id="JAUYVI010000010">
    <property type="protein sequence ID" value="MDQ7251355.1"/>
    <property type="molecule type" value="Genomic_DNA"/>
</dbReference>
<feature type="domain" description="Peptidase M24" evidence="2">
    <location>
        <begin position="200"/>
        <end position="408"/>
    </location>
</feature>
<organism evidence="4 5">
    <name type="scientific">Dongia sedimenti</name>
    <dbReference type="NCBI Taxonomy" id="3064282"/>
    <lineage>
        <taxon>Bacteria</taxon>
        <taxon>Pseudomonadati</taxon>
        <taxon>Pseudomonadota</taxon>
        <taxon>Alphaproteobacteria</taxon>
        <taxon>Rhodospirillales</taxon>
        <taxon>Dongiaceae</taxon>
        <taxon>Dongia</taxon>
    </lineage>
</organism>
<feature type="domain" description="Creatinase N-terminal" evidence="3">
    <location>
        <begin position="44"/>
        <end position="162"/>
    </location>
</feature>
<dbReference type="Pfam" id="PF00557">
    <property type="entry name" value="Peptidase_M24"/>
    <property type="match status" value="1"/>
</dbReference>